<evidence type="ECO:0000256" key="2">
    <source>
        <dbReference type="SAM" id="SignalP"/>
    </source>
</evidence>
<dbReference type="VEuPathDB" id="FungiDB:CNA05450"/>
<dbReference type="eggNOG" id="ENOG502S97N">
    <property type="taxonomic scope" value="Eukaryota"/>
</dbReference>
<dbReference type="RefSeq" id="XP_024511939.1">
    <property type="nucleotide sequence ID" value="XM_024656307.1"/>
</dbReference>
<sequence length="321" mass="34988">MPHISTETAVGVILLVILILGSQLYPSAITGSPPPTSPSASTPVGELNKKSKKKPKKKLKSQKFTAETAHKGSPLATAAATADGANLPDAREEQADFRLTEDRKGNILAERPFLDDREENIGSFAPTEGTEGGRERSSSDNQAIRAAACLSEASEDKPETISSQPNKRTAVVTEAATRDGYSVGPSKTNVQKYEDGHLTNDRYLKPLEDQITGEDDKMWNIVASKKKTPNIKSPVESDLQTSLPLPTATKGQKKNAKKSEAKKAQRHVDEIDRLQRLAKHKKDLERERINELYSTHNAQSGREKRLGAKATVTSTGKLAWD</sequence>
<dbReference type="Proteomes" id="UP000002149">
    <property type="component" value="Chromosome 1"/>
</dbReference>
<gene>
    <name evidence="3" type="ordered locus">CNA05450</name>
</gene>
<feature type="compositionally biased region" description="Low complexity" evidence="1">
    <location>
        <begin position="74"/>
        <end position="88"/>
    </location>
</feature>
<feature type="compositionally biased region" description="Basic residues" evidence="1">
    <location>
        <begin position="50"/>
        <end position="61"/>
    </location>
</feature>
<protein>
    <submittedName>
        <fullName evidence="3">Expressed protein</fullName>
    </submittedName>
</protein>
<feature type="region of interest" description="Disordered" evidence="1">
    <location>
        <begin position="31"/>
        <end position="106"/>
    </location>
</feature>
<proteinExistence type="predicted"/>
<feature type="compositionally biased region" description="Polar residues" evidence="1">
    <location>
        <begin position="311"/>
        <end position="321"/>
    </location>
</feature>
<feature type="compositionally biased region" description="Basic and acidic residues" evidence="1">
    <location>
        <begin position="89"/>
        <end position="105"/>
    </location>
</feature>
<dbReference type="EMBL" id="AE017341">
    <property type="protein sequence ID" value="AAW41047.2"/>
    <property type="molecule type" value="Genomic_DNA"/>
</dbReference>
<feature type="signal peptide" evidence="2">
    <location>
        <begin position="1"/>
        <end position="30"/>
    </location>
</feature>
<evidence type="ECO:0000313" key="3">
    <source>
        <dbReference type="EMBL" id="AAW41047.2"/>
    </source>
</evidence>
<feature type="compositionally biased region" description="Basic and acidic residues" evidence="1">
    <location>
        <begin position="257"/>
        <end position="275"/>
    </location>
</feature>
<feature type="region of interest" description="Disordered" evidence="1">
    <location>
        <begin position="119"/>
        <end position="193"/>
    </location>
</feature>
<dbReference type="HOGENOM" id="CLU_2250026_0_0_1"/>
<feature type="region of interest" description="Disordered" evidence="1">
    <location>
        <begin position="229"/>
        <end position="321"/>
    </location>
</feature>
<dbReference type="OrthoDB" id="2564465at2759"/>
<accession>Q5KNS7</accession>
<name>Q5KNS7_CRYD1</name>
<dbReference type="InParanoid" id="Q5KNS7"/>
<keyword evidence="2" id="KW-0732">Signal</keyword>
<feature type="chain" id="PRO_5006744963" evidence="2">
    <location>
        <begin position="31"/>
        <end position="321"/>
    </location>
</feature>
<reference evidence="3 4" key="1">
    <citation type="journal article" date="2005" name="Science">
        <title>The genome of the basidiomycetous yeast and human pathogen Cryptococcus neoformans.</title>
        <authorList>
            <person name="Loftus B.J."/>
            <person name="Fung E."/>
            <person name="Roncaglia P."/>
            <person name="Rowley D."/>
            <person name="Amedeo P."/>
            <person name="Bruno D."/>
            <person name="Vamathevan J."/>
            <person name="Miranda M."/>
            <person name="Anderson I.J."/>
            <person name="Fraser J.A."/>
            <person name="Allen J.E."/>
            <person name="Bosdet I.E."/>
            <person name="Brent M.R."/>
            <person name="Chiu R."/>
            <person name="Doering T.L."/>
            <person name="Donlin M.J."/>
            <person name="D'Souza C.A."/>
            <person name="Fox D.S."/>
            <person name="Grinberg V."/>
            <person name="Fu J."/>
            <person name="Fukushima M."/>
            <person name="Haas B.J."/>
            <person name="Huang J.C."/>
            <person name="Janbon G."/>
            <person name="Jones S.J."/>
            <person name="Koo H.L."/>
            <person name="Krzywinski M.I."/>
            <person name="Kwon-Chung J.K."/>
            <person name="Lengeler K.B."/>
            <person name="Maiti R."/>
            <person name="Marra M.A."/>
            <person name="Marra R.E."/>
            <person name="Mathewson C.A."/>
            <person name="Mitchell T.G."/>
            <person name="Pertea M."/>
            <person name="Riggs F.R."/>
            <person name="Salzberg S.L."/>
            <person name="Schein J.E."/>
            <person name="Shvartsbeyn A."/>
            <person name="Shin H."/>
            <person name="Shumway M."/>
            <person name="Specht C.A."/>
            <person name="Suh B.B."/>
            <person name="Tenney A."/>
            <person name="Utterback T.R."/>
            <person name="Wickes B.L."/>
            <person name="Wortman J.R."/>
            <person name="Wye N.H."/>
            <person name="Kronstad J.W."/>
            <person name="Lodge J.K."/>
            <person name="Heitman J."/>
            <person name="Davis R.W."/>
            <person name="Fraser C.M."/>
            <person name="Hyman R.W."/>
        </authorList>
    </citation>
    <scope>NUCLEOTIDE SEQUENCE [LARGE SCALE GENOMIC DNA]</scope>
    <source>
        <strain evidence="4">JEC21 / ATCC MYA-565</strain>
    </source>
</reference>
<dbReference type="AlphaFoldDB" id="Q5KNS7"/>
<dbReference type="PaxDb" id="214684-Q5KNS7"/>
<dbReference type="KEGG" id="cne:CNA05450"/>
<evidence type="ECO:0000256" key="1">
    <source>
        <dbReference type="SAM" id="MobiDB-lite"/>
    </source>
</evidence>
<evidence type="ECO:0000313" key="4">
    <source>
        <dbReference type="Proteomes" id="UP000002149"/>
    </source>
</evidence>
<dbReference type="GeneID" id="3253286"/>
<keyword evidence="4" id="KW-1185">Reference proteome</keyword>
<organism evidence="3 4">
    <name type="scientific">Cryptococcus deneoformans (strain JEC21 / ATCC MYA-565)</name>
    <name type="common">Cryptococcus neoformans var. neoformans serotype D</name>
    <dbReference type="NCBI Taxonomy" id="214684"/>
    <lineage>
        <taxon>Eukaryota</taxon>
        <taxon>Fungi</taxon>
        <taxon>Dikarya</taxon>
        <taxon>Basidiomycota</taxon>
        <taxon>Agaricomycotina</taxon>
        <taxon>Tremellomycetes</taxon>
        <taxon>Tremellales</taxon>
        <taxon>Cryptococcaceae</taxon>
        <taxon>Cryptococcus</taxon>
        <taxon>Cryptococcus neoformans species complex</taxon>
    </lineage>
</organism>